<reference evidence="1" key="1">
    <citation type="submission" date="2023-07" db="EMBL/GenBank/DDBJ databases">
        <title>Black Yeasts Isolated from many extreme environments.</title>
        <authorList>
            <person name="Coleine C."/>
            <person name="Stajich J.E."/>
            <person name="Selbmann L."/>
        </authorList>
    </citation>
    <scope>NUCLEOTIDE SEQUENCE</scope>
    <source>
        <strain evidence="1">CCFEE 5714</strain>
    </source>
</reference>
<evidence type="ECO:0000313" key="1">
    <source>
        <dbReference type="EMBL" id="KAK3703400.1"/>
    </source>
</evidence>
<dbReference type="Proteomes" id="UP001281147">
    <property type="component" value="Unassembled WGS sequence"/>
</dbReference>
<gene>
    <name evidence="1" type="ORF">LTR37_014506</name>
</gene>
<keyword evidence="2" id="KW-1185">Reference proteome</keyword>
<comment type="caution">
    <text evidence="1">The sequence shown here is derived from an EMBL/GenBank/DDBJ whole genome shotgun (WGS) entry which is preliminary data.</text>
</comment>
<proteinExistence type="predicted"/>
<accession>A0ACC3MTF8</accession>
<organism evidence="1 2">
    <name type="scientific">Vermiconidia calcicola</name>
    <dbReference type="NCBI Taxonomy" id="1690605"/>
    <lineage>
        <taxon>Eukaryota</taxon>
        <taxon>Fungi</taxon>
        <taxon>Dikarya</taxon>
        <taxon>Ascomycota</taxon>
        <taxon>Pezizomycotina</taxon>
        <taxon>Dothideomycetes</taxon>
        <taxon>Dothideomycetidae</taxon>
        <taxon>Mycosphaerellales</taxon>
        <taxon>Extremaceae</taxon>
        <taxon>Vermiconidia</taxon>
    </lineage>
</organism>
<evidence type="ECO:0000313" key="2">
    <source>
        <dbReference type="Proteomes" id="UP001281147"/>
    </source>
</evidence>
<sequence length="1419" mass="157948">MDFKEISEGLGGSPFPDEYRGNFEEIGNALSKRFASANTLPPEAQSEILLLQAVFLMLKGELGEAEKVLTAAREPGDGRIDQRLIARCKLYNFYCLSLREYPPILRFRAVLESSAATISNAELQVLALLTDVVTVQEIMRQWNAGPLDLLEAEVLKAIHTFNTTLQFSYYSHPMHWESSLRCEALLEPFSRDVWDLVEQTTEPKIEAHLNRLVLLYQLGRGSSESTRFLNNLRKQYYENDDYHGAALTYMVEGDSINSPPFTSPLALNLITVVQGLGWEHERWDPIEHRFSLRMNAKAERCYSQAMHLYEAAASPRGQAAVLLRRGCMRHAEAVRILSGIDNSLQCHYSEADAAFKQARVLFEGDLTNSLIVGCHQLLLDLSRGLLQRTSDVILRTQEFSRRVKGMGSSNFAQFIGTLILRFARWQFVVYRRTNLALACCTSAYALFSICEDSFMELQTLVAHADLLEQSRDLDGAQIKVNAGRADDGPLRKALHRLDELKRGHAMNTTLSVARQNALDNFDRVATRVYQAVGRSDVLSIWRAEKAQLERSTITSQMMPPVLPPRPAYASTLPPPLPPRPTGSQDPVESSSHTRAPPARAAAPSSNRTYPLQSSKNVTDEDVQPIRSPQSLMQQLQHQIDTMHQAIANVGGLPAVEQSAPIDGTSALLTEYNNRTEEGYELLDQADVDAWNVKIESIYSLCDQATGVPAHEKSLYKMIAASLLGNLDLARSLLPDALPREFCGTGKPSVADKLRPFAVRAGMQAHVPIWKAQAAERALSFCVLAQDWRTGSKVLDAVIKDLPHFDKPENLPEASQVWREVSDVAAIHEHNGRHRIAFEWYLNALRRLEALRNAARLETRRNCHSTIHSGEIFSALVRLSLFFGMQTSTIRGLPHHWNLTGPTWRDQALLFLERGRARALLDFLVVKQNIDPGLLASRSYRRQLVVGASVQRQGVQDAMDATEIRRRLGFLQGGSEQVTNLDRARGLLDHDQEIAESMTIVSEVVADTSQLYNSIPRDTIVIEVNPSRQGLGILCISRDGIKSTYQSPMTDIQLRGLVLPFVKKCQTLNSSKFELMEIAAKISEVILSPFERFVRDTKNIVFVHSHALQALPCSAYVLDGKPLFLQKVTYQIPSLAVLHEITKPLLGKFSAGITAFTSSTAAGASRSSVEYVNRLDKVAAEVTAIAQAFSTVPIDLDDLDEAGSSLKHLMEESLAVFVATHGHAIHPEPWQSCLDAKSRFRVLDMAALRKCAPLVVFTACWAGLGSATVGNDILGFSHAVLASGARIFIAGLWTLDAQVSMLLMVTFFRELAAHASTTTVAEIWRRVQVTMYNLNSAGAKAILTDIQNAWKAVYHAGTILRNFNYKKVFDSLKFAIEEIEDPDEEEWDYQHPFYWAAYNLVGNGDLVIGADVNAQRATPV</sequence>
<protein>
    <submittedName>
        <fullName evidence="1">Uncharacterized protein</fullName>
    </submittedName>
</protein>
<name>A0ACC3MTF8_9PEZI</name>
<dbReference type="EMBL" id="JAUTXU010000152">
    <property type="protein sequence ID" value="KAK3703400.1"/>
    <property type="molecule type" value="Genomic_DNA"/>
</dbReference>